<dbReference type="EMBL" id="NMVO01000012">
    <property type="protein sequence ID" value="OYO14517.1"/>
    <property type="molecule type" value="Genomic_DNA"/>
</dbReference>
<reference evidence="2 3" key="1">
    <citation type="submission" date="2017-07" db="EMBL/GenBank/DDBJ databases">
        <title>Draft whole genome sequences of clinical Proprionibacteriaceae strains.</title>
        <authorList>
            <person name="Bernier A.-M."/>
            <person name="Bernard K."/>
            <person name="Domingo M.-C."/>
        </authorList>
    </citation>
    <scope>NUCLEOTIDE SEQUENCE [LARGE SCALE GENOMIC DNA]</scope>
    <source>
        <strain evidence="2 3">NML 030167</strain>
    </source>
</reference>
<dbReference type="AlphaFoldDB" id="A0A255GF85"/>
<evidence type="ECO:0000256" key="1">
    <source>
        <dbReference type="SAM" id="Phobius"/>
    </source>
</evidence>
<accession>A0A255GF85</accession>
<organism evidence="2 3">
    <name type="scientific">Enemella evansiae</name>
    <dbReference type="NCBI Taxonomy" id="2016499"/>
    <lineage>
        <taxon>Bacteria</taxon>
        <taxon>Bacillati</taxon>
        <taxon>Actinomycetota</taxon>
        <taxon>Actinomycetes</taxon>
        <taxon>Propionibacteriales</taxon>
        <taxon>Propionibacteriaceae</taxon>
        <taxon>Enemella</taxon>
    </lineage>
</organism>
<gene>
    <name evidence="2" type="ORF">CGZ94_07960</name>
</gene>
<evidence type="ECO:0000313" key="3">
    <source>
        <dbReference type="Proteomes" id="UP000215896"/>
    </source>
</evidence>
<feature type="transmembrane region" description="Helical" evidence="1">
    <location>
        <begin position="67"/>
        <end position="100"/>
    </location>
</feature>
<proteinExistence type="predicted"/>
<dbReference type="RefSeq" id="WP_094403734.1">
    <property type="nucleotide sequence ID" value="NZ_NMVL01000027.1"/>
</dbReference>
<comment type="caution">
    <text evidence="2">The sequence shown here is derived from an EMBL/GenBank/DDBJ whole genome shotgun (WGS) entry which is preliminary data.</text>
</comment>
<dbReference type="Pfam" id="PF05437">
    <property type="entry name" value="AzlD"/>
    <property type="match status" value="1"/>
</dbReference>
<dbReference type="OrthoDB" id="3733498at2"/>
<sequence length="103" mass="10897">MTMWWWILGACAIAFATKGAGYLIPAERLESPRITRVAGVMTIGLLASLVTMNTFADGQQLRLDARVAALVVAIVAFALRAPYLLVVILGAAAAAVVRILGWG</sequence>
<protein>
    <submittedName>
        <fullName evidence="2">Branched-chain amino acid transporter AzlD</fullName>
    </submittedName>
</protein>
<name>A0A255GF85_9ACTN</name>
<keyword evidence="1" id="KW-1133">Transmembrane helix</keyword>
<evidence type="ECO:0000313" key="2">
    <source>
        <dbReference type="EMBL" id="OYO14517.1"/>
    </source>
</evidence>
<keyword evidence="1" id="KW-0472">Membrane</keyword>
<dbReference type="Proteomes" id="UP000215896">
    <property type="component" value="Unassembled WGS sequence"/>
</dbReference>
<keyword evidence="1" id="KW-0812">Transmembrane</keyword>
<feature type="transmembrane region" description="Helical" evidence="1">
    <location>
        <begin position="37"/>
        <end position="55"/>
    </location>
</feature>
<dbReference type="InterPro" id="IPR008407">
    <property type="entry name" value="Brnchd-chn_aa_trnsp_AzlD"/>
</dbReference>
<keyword evidence="3" id="KW-1185">Reference proteome</keyword>